<dbReference type="Pfam" id="PF13683">
    <property type="entry name" value="rve_3"/>
    <property type="match status" value="1"/>
</dbReference>
<dbReference type="GO" id="GO:0015074">
    <property type="term" value="P:DNA integration"/>
    <property type="evidence" value="ECO:0007669"/>
    <property type="project" value="InterPro"/>
</dbReference>
<sequence length="158" mass="17316">IPDTSISGRRVARELTTLIERRGKPDMIVSDNGTEFTSNAILAWSKDHKVEWHYIAPGKPMQNGYVESFNGRMRDELLNESLFFGLDHARSAIAEWAEDYNHFRPHSSLGYQTPADYAGTIAATGSNAAQDESFAFPPVAHTAPFGVFKAAEALTAAG</sequence>
<feature type="non-terminal residue" evidence="2">
    <location>
        <position position="1"/>
    </location>
</feature>
<dbReference type="OrthoDB" id="9809060at2"/>
<name>J0C9W3_RHILT</name>
<dbReference type="InterPro" id="IPR012337">
    <property type="entry name" value="RNaseH-like_sf"/>
</dbReference>
<dbReference type="EMBL" id="JH719395">
    <property type="protein sequence ID" value="EJC79857.1"/>
    <property type="molecule type" value="Genomic_DNA"/>
</dbReference>
<dbReference type="GO" id="GO:0003676">
    <property type="term" value="F:nucleic acid binding"/>
    <property type="evidence" value="ECO:0007669"/>
    <property type="project" value="InterPro"/>
</dbReference>
<feature type="domain" description="Integrase catalytic" evidence="1">
    <location>
        <begin position="1"/>
        <end position="122"/>
    </location>
</feature>
<dbReference type="InterPro" id="IPR036397">
    <property type="entry name" value="RNaseH_sf"/>
</dbReference>
<dbReference type="InterPro" id="IPR001584">
    <property type="entry name" value="Integrase_cat-core"/>
</dbReference>
<dbReference type="PANTHER" id="PTHR47515:SF1">
    <property type="entry name" value="BLR2054 PROTEIN"/>
    <property type="match status" value="1"/>
</dbReference>
<protein>
    <submittedName>
        <fullName evidence="2">Transposase</fullName>
    </submittedName>
</protein>
<reference evidence="2 3" key="1">
    <citation type="submission" date="2012-02" db="EMBL/GenBank/DDBJ databases">
        <title>Improved High-Quality Draft Sequence of Rhizobium leguminosarum bv. trifolii WSM2297.</title>
        <authorList>
            <consortium name="US DOE Joint Genome Institute"/>
            <person name="Lucas S."/>
            <person name="Han J."/>
            <person name="Lapidus A."/>
            <person name="Cheng J.-F."/>
            <person name="Goodwin L."/>
            <person name="Pitluck S."/>
            <person name="Peters L."/>
            <person name="Ovchinnikova G."/>
            <person name="Zhang X."/>
            <person name="Detter J.C."/>
            <person name="Han C."/>
            <person name="Tapia R."/>
            <person name="Land M."/>
            <person name="Hauser L."/>
            <person name="Kyrpides N."/>
            <person name="Ivanova N."/>
            <person name="Pagani I."/>
            <person name="Brau L."/>
            <person name="Yates R."/>
            <person name="O'Hara G."/>
            <person name="Rui T."/>
            <person name="Howieson J."/>
            <person name="Reeve W."/>
            <person name="Woyke T."/>
        </authorList>
    </citation>
    <scope>NUCLEOTIDE SEQUENCE [LARGE SCALE GENOMIC DNA]</scope>
    <source>
        <strain evidence="2 3">WSM2297</strain>
    </source>
</reference>
<proteinExistence type="predicted"/>
<dbReference type="Proteomes" id="UP000005732">
    <property type="component" value="Unassembled WGS sequence"/>
</dbReference>
<evidence type="ECO:0000313" key="3">
    <source>
        <dbReference type="Proteomes" id="UP000005732"/>
    </source>
</evidence>
<dbReference type="Gene3D" id="3.30.420.10">
    <property type="entry name" value="Ribonuclease H-like superfamily/Ribonuclease H"/>
    <property type="match status" value="1"/>
</dbReference>
<accession>J0C9W3</accession>
<evidence type="ECO:0000313" key="2">
    <source>
        <dbReference type="EMBL" id="EJC79857.1"/>
    </source>
</evidence>
<dbReference type="PROSITE" id="PS50994">
    <property type="entry name" value="INTEGRASE"/>
    <property type="match status" value="1"/>
</dbReference>
<gene>
    <name evidence="2" type="ORF">Rleg4DRAFT_1459</name>
</gene>
<dbReference type="HOGENOM" id="CLU_1664506_0_0_5"/>
<dbReference type="SUPFAM" id="SSF53098">
    <property type="entry name" value="Ribonuclease H-like"/>
    <property type="match status" value="1"/>
</dbReference>
<dbReference type="PANTHER" id="PTHR47515">
    <property type="entry name" value="LOW CALCIUM RESPONSE LOCUS PROTEIN T"/>
    <property type="match status" value="1"/>
</dbReference>
<organism evidence="2 3">
    <name type="scientific">Rhizobium leguminosarum bv. trifolii WSM2297</name>
    <dbReference type="NCBI Taxonomy" id="754762"/>
    <lineage>
        <taxon>Bacteria</taxon>
        <taxon>Pseudomonadati</taxon>
        <taxon>Pseudomonadota</taxon>
        <taxon>Alphaproteobacteria</taxon>
        <taxon>Hyphomicrobiales</taxon>
        <taxon>Rhizobiaceae</taxon>
        <taxon>Rhizobium/Agrobacterium group</taxon>
        <taxon>Rhizobium</taxon>
    </lineage>
</organism>
<dbReference type="RefSeq" id="WP_003580151.1">
    <property type="nucleotide sequence ID" value="NZ_JH719395.1"/>
</dbReference>
<dbReference type="AlphaFoldDB" id="J0C9W3"/>
<evidence type="ECO:0000259" key="1">
    <source>
        <dbReference type="PROSITE" id="PS50994"/>
    </source>
</evidence>